<evidence type="ECO:0000256" key="2">
    <source>
        <dbReference type="SAM" id="Phobius"/>
    </source>
</evidence>
<dbReference type="GeneID" id="92012610"/>
<name>A0ABR3C668_9PEZI</name>
<feature type="compositionally biased region" description="Low complexity" evidence="1">
    <location>
        <begin position="343"/>
        <end position="354"/>
    </location>
</feature>
<gene>
    <name evidence="3" type="ORF">SLS55_008525</name>
</gene>
<keyword evidence="2" id="KW-0812">Transmembrane</keyword>
<feature type="compositionally biased region" description="Pro residues" evidence="1">
    <location>
        <begin position="420"/>
        <end position="436"/>
    </location>
</feature>
<proteinExistence type="predicted"/>
<keyword evidence="2" id="KW-0472">Membrane</keyword>
<dbReference type="RefSeq" id="XP_066629162.1">
    <property type="nucleotide sequence ID" value="XM_066779933.1"/>
</dbReference>
<protein>
    <submittedName>
        <fullName evidence="3">Uncharacterized protein</fullName>
    </submittedName>
</protein>
<evidence type="ECO:0000256" key="1">
    <source>
        <dbReference type="SAM" id="MobiDB-lite"/>
    </source>
</evidence>
<feature type="region of interest" description="Disordered" evidence="1">
    <location>
        <begin position="187"/>
        <end position="501"/>
    </location>
</feature>
<evidence type="ECO:0000313" key="4">
    <source>
        <dbReference type="Proteomes" id="UP001430584"/>
    </source>
</evidence>
<feature type="compositionally biased region" description="Low complexity" evidence="1">
    <location>
        <begin position="239"/>
        <end position="255"/>
    </location>
</feature>
<accession>A0ABR3C668</accession>
<dbReference type="Proteomes" id="UP001430584">
    <property type="component" value="Unassembled WGS sequence"/>
</dbReference>
<feature type="compositionally biased region" description="Acidic residues" evidence="1">
    <location>
        <begin position="545"/>
        <end position="558"/>
    </location>
</feature>
<dbReference type="EMBL" id="JAJVCZ030000009">
    <property type="protein sequence ID" value="KAL0256133.1"/>
    <property type="molecule type" value="Genomic_DNA"/>
</dbReference>
<feature type="compositionally biased region" description="Polar residues" evidence="1">
    <location>
        <begin position="225"/>
        <end position="238"/>
    </location>
</feature>
<keyword evidence="4" id="KW-1185">Reference proteome</keyword>
<feature type="region of interest" description="Disordered" evidence="1">
    <location>
        <begin position="515"/>
        <end position="558"/>
    </location>
</feature>
<reference evidence="3 4" key="1">
    <citation type="submission" date="2024-02" db="EMBL/GenBank/DDBJ databases">
        <title>De novo assembly and annotation of 12 fungi associated with fruit tree decline syndrome in Ontario, Canada.</title>
        <authorList>
            <person name="Sulman M."/>
            <person name="Ellouze W."/>
            <person name="Ilyukhin E."/>
        </authorList>
    </citation>
    <scope>NUCLEOTIDE SEQUENCE [LARGE SCALE GENOMIC DNA]</scope>
    <source>
        <strain evidence="3 4">FDS-637</strain>
    </source>
</reference>
<feature type="compositionally biased region" description="Polar residues" evidence="1">
    <location>
        <begin position="462"/>
        <end position="474"/>
    </location>
</feature>
<organism evidence="3 4">
    <name type="scientific">Diplodia seriata</name>
    <dbReference type="NCBI Taxonomy" id="420778"/>
    <lineage>
        <taxon>Eukaryota</taxon>
        <taxon>Fungi</taxon>
        <taxon>Dikarya</taxon>
        <taxon>Ascomycota</taxon>
        <taxon>Pezizomycotina</taxon>
        <taxon>Dothideomycetes</taxon>
        <taxon>Dothideomycetes incertae sedis</taxon>
        <taxon>Botryosphaeriales</taxon>
        <taxon>Botryosphaeriaceae</taxon>
        <taxon>Diplodia</taxon>
    </lineage>
</organism>
<keyword evidence="2" id="KW-1133">Transmembrane helix</keyword>
<sequence length="558" mass="60896">MPRVPPSYKTMRAPRALAAVGAAFFTTPVLATPGAFDVDFDANPAPVAKHALRNKAYLPAQICAIIGAYIFCVLVVGTALLTYGRKMRRAVTDQRVDVVKANGTNGFEMTPVSPLRGWRSPLSPSKLKHAFKKSQASIAERQQQSVPTSPISPSCQSMTSFDQNFLKNQQEERQKEMERLYAAVMEHDEEKNKKAPNSSDEEIQEVPDEERRHYPVQQKGRPPMINTSASLRVPSGQNPASPISPASPRSPVRAIYPPESPMAATRRQNYTSPPPSSPRGHFAKKDRTASIGSNGSKTRRSIRNLRISGPIAKYPGQGGDDEEARTPLSPRFYNPGPPPSPPSASQTPTTPGTAESLGPFRYEDLGHPHPLPRPHPQRSESGRMLDARSMHSTHSPRPSNGSNTIDIAMRAGDAPQAQPSGPPPAIRTTDLPPPPRLGGAHHHASARSATSSTSELPLRSMTPGSAQLPTTKTTVLEARNRTRDVLSPSNRGLRTPATGVPMTPYSPYMPYTPITPVTPHLVTRKERKQRQRDERKMGLRSPLQEGDEVGDVDWGDAY</sequence>
<feature type="transmembrane region" description="Helical" evidence="2">
    <location>
        <begin position="55"/>
        <end position="81"/>
    </location>
</feature>
<feature type="compositionally biased region" description="Polar residues" evidence="1">
    <location>
        <begin position="390"/>
        <end position="405"/>
    </location>
</feature>
<feature type="compositionally biased region" description="Acidic residues" evidence="1">
    <location>
        <begin position="199"/>
        <end position="208"/>
    </location>
</feature>
<feature type="region of interest" description="Disordered" evidence="1">
    <location>
        <begin position="129"/>
        <end position="158"/>
    </location>
</feature>
<evidence type="ECO:0000313" key="3">
    <source>
        <dbReference type="EMBL" id="KAL0256133.1"/>
    </source>
</evidence>
<comment type="caution">
    <text evidence="3">The sequence shown here is derived from an EMBL/GenBank/DDBJ whole genome shotgun (WGS) entry which is preliminary data.</text>
</comment>
<feature type="compositionally biased region" description="Basic and acidic residues" evidence="1">
    <location>
        <begin position="377"/>
        <end position="389"/>
    </location>
</feature>
<feature type="compositionally biased region" description="Polar residues" evidence="1">
    <location>
        <begin position="134"/>
        <end position="158"/>
    </location>
</feature>